<name>A0A4R5LFB8_9BURK</name>
<feature type="region of interest" description="Disordered" evidence="1">
    <location>
        <begin position="1"/>
        <end position="71"/>
    </location>
</feature>
<gene>
    <name evidence="2" type="ORF">E1N52_17215</name>
</gene>
<dbReference type="Proteomes" id="UP000295606">
    <property type="component" value="Unassembled WGS sequence"/>
</dbReference>
<dbReference type="EMBL" id="SMOD01000012">
    <property type="protein sequence ID" value="TDG06989.1"/>
    <property type="molecule type" value="Genomic_DNA"/>
</dbReference>
<feature type="compositionally biased region" description="Basic and acidic residues" evidence="1">
    <location>
        <begin position="29"/>
        <end position="41"/>
    </location>
</feature>
<accession>A0A4R5LFB8</accession>
<evidence type="ECO:0000313" key="3">
    <source>
        <dbReference type="Proteomes" id="UP000295606"/>
    </source>
</evidence>
<dbReference type="RefSeq" id="WP_133183962.1">
    <property type="nucleotide sequence ID" value="NZ_SMOD01000012.1"/>
</dbReference>
<organism evidence="2 3">
    <name type="scientific">Paraburkholderia guartelaensis</name>
    <dbReference type="NCBI Taxonomy" id="2546446"/>
    <lineage>
        <taxon>Bacteria</taxon>
        <taxon>Pseudomonadati</taxon>
        <taxon>Pseudomonadota</taxon>
        <taxon>Betaproteobacteria</taxon>
        <taxon>Burkholderiales</taxon>
        <taxon>Burkholderiaceae</taxon>
        <taxon>Paraburkholderia</taxon>
    </lineage>
</organism>
<feature type="compositionally biased region" description="Basic and acidic residues" evidence="1">
    <location>
        <begin position="1"/>
        <end position="10"/>
    </location>
</feature>
<dbReference type="AlphaFoldDB" id="A0A4R5LFB8"/>
<sequence length="71" mass="7750">MANKGSKDDFASAANAPSGQAAASAQTRDVTDREHEPQRNRQEKRRAPLHAFIVHFDAEPSSKPLPPDDPD</sequence>
<evidence type="ECO:0000313" key="2">
    <source>
        <dbReference type="EMBL" id="TDG06989.1"/>
    </source>
</evidence>
<reference evidence="2 3" key="1">
    <citation type="submission" date="2019-03" db="EMBL/GenBank/DDBJ databases">
        <title>Paraburkholderia sp. isolated from native Mimosa gymnas in Guartela State Park, Brazil.</title>
        <authorList>
            <person name="Paulitsch F."/>
            <person name="Hungria M."/>
            <person name="Delamuta J.R.M."/>
            <person name="Ribeiro R.A."/>
            <person name="Dall'Agnol R."/>
            <person name="Silva J.S.B."/>
        </authorList>
    </citation>
    <scope>NUCLEOTIDE SEQUENCE [LARGE SCALE GENOMIC DNA]</scope>
    <source>
        <strain evidence="2 3">CNPSo 3008</strain>
    </source>
</reference>
<protein>
    <submittedName>
        <fullName evidence="2">Uncharacterized protein</fullName>
    </submittedName>
</protein>
<evidence type="ECO:0000256" key="1">
    <source>
        <dbReference type="SAM" id="MobiDB-lite"/>
    </source>
</evidence>
<dbReference type="OrthoDB" id="9114106at2"/>
<comment type="caution">
    <text evidence="2">The sequence shown here is derived from an EMBL/GenBank/DDBJ whole genome shotgun (WGS) entry which is preliminary data.</text>
</comment>
<feature type="compositionally biased region" description="Low complexity" evidence="1">
    <location>
        <begin position="11"/>
        <end position="25"/>
    </location>
</feature>
<proteinExistence type="predicted"/>